<proteinExistence type="inferred from homology"/>
<sequence>MSDIRPKYALVTGASSGIGFATALEFAKRGVTTFACARRLEPMEELKKRGVIIFKCDVSLLESVIEAKKFVAEKSGGYLDYLYNNAGQSCTFPCSDVTDDAFKQCFEVNVFGCIRMTREFLPLVINAKGTIGFTGSVSGVIPFPFSSIYSSSKAAIHQFAATLRIEMKAFDVKVINIVTGGVKTNIADTRGLPEDSLFQVPGIKEAMLERQQMAARNNPIPAEVYAYRVVNDFQNLRIDGKLNIYRGKMATFLGHLLDWFPRYWLENILIRKFKMGTVYLEVRKKYSKEKLE</sequence>
<protein>
    <submittedName>
        <fullName evidence="4">CIC11C00000000580</fullName>
    </submittedName>
</protein>
<dbReference type="CDD" id="cd05374">
    <property type="entry name" value="17beta-HSD-like_SDR_c"/>
    <property type="match status" value="1"/>
</dbReference>
<dbReference type="SUPFAM" id="SSF51735">
    <property type="entry name" value="NAD(P)-binding Rossmann-fold domains"/>
    <property type="match status" value="1"/>
</dbReference>
<dbReference type="Proteomes" id="UP000182259">
    <property type="component" value="Chromosome VI"/>
</dbReference>
<dbReference type="GO" id="GO:0000140">
    <property type="term" value="F:acylglycerone-phosphate reductase (NADP+) activity"/>
    <property type="evidence" value="ECO:0007669"/>
    <property type="project" value="TreeGrafter"/>
</dbReference>
<dbReference type="EMBL" id="LT635769">
    <property type="protein sequence ID" value="SGZ58337.1"/>
    <property type="molecule type" value="Genomic_DNA"/>
</dbReference>
<dbReference type="GO" id="GO:0006654">
    <property type="term" value="P:phosphatidic acid biosynthetic process"/>
    <property type="evidence" value="ECO:0007669"/>
    <property type="project" value="TreeGrafter"/>
</dbReference>
<dbReference type="AlphaFoldDB" id="A0A1L0C409"/>
<accession>A0A1L0C409</accession>
<dbReference type="GO" id="GO:0019433">
    <property type="term" value="P:triglyceride catabolic process"/>
    <property type="evidence" value="ECO:0007669"/>
    <property type="project" value="TreeGrafter"/>
</dbReference>
<dbReference type="PANTHER" id="PTHR44169:SF6">
    <property type="entry name" value="NADPH-DEPENDENT 1-ACYLDIHYDROXYACETONE PHOSPHATE REDUCTASE"/>
    <property type="match status" value="1"/>
</dbReference>
<keyword evidence="3" id="KW-0560">Oxidoreductase</keyword>
<evidence type="ECO:0000313" key="5">
    <source>
        <dbReference type="Proteomes" id="UP000182259"/>
    </source>
</evidence>
<evidence type="ECO:0000256" key="3">
    <source>
        <dbReference type="ARBA" id="ARBA00023002"/>
    </source>
</evidence>
<dbReference type="GO" id="GO:0004806">
    <property type="term" value="F:triacylglycerol lipase activity"/>
    <property type="evidence" value="ECO:0007669"/>
    <property type="project" value="TreeGrafter"/>
</dbReference>
<dbReference type="PRINTS" id="PR00081">
    <property type="entry name" value="GDHRDH"/>
</dbReference>
<dbReference type="InterPro" id="IPR036291">
    <property type="entry name" value="NAD(P)-bd_dom_sf"/>
</dbReference>
<dbReference type="Pfam" id="PF00106">
    <property type="entry name" value="adh_short"/>
    <property type="match status" value="1"/>
</dbReference>
<reference evidence="4 5" key="1">
    <citation type="submission" date="2016-10" db="EMBL/GenBank/DDBJ databases">
        <authorList>
            <person name="de Groot N.N."/>
        </authorList>
    </citation>
    <scope>NUCLEOTIDE SEQUENCE [LARGE SCALE GENOMIC DNA]</scope>
    <source>
        <strain evidence="4 5">PYCC 4715</strain>
    </source>
</reference>
<comment type="similarity">
    <text evidence="1">Belongs to the short-chain dehydrogenases/reductases (SDR) family.</text>
</comment>
<evidence type="ECO:0000256" key="1">
    <source>
        <dbReference type="ARBA" id="ARBA00006484"/>
    </source>
</evidence>
<dbReference type="PROSITE" id="PS00061">
    <property type="entry name" value="ADH_SHORT"/>
    <property type="match status" value="1"/>
</dbReference>
<organism evidence="4 5">
    <name type="scientific">Sungouiella intermedia</name>
    <dbReference type="NCBI Taxonomy" id="45354"/>
    <lineage>
        <taxon>Eukaryota</taxon>
        <taxon>Fungi</taxon>
        <taxon>Dikarya</taxon>
        <taxon>Ascomycota</taxon>
        <taxon>Saccharomycotina</taxon>
        <taxon>Pichiomycetes</taxon>
        <taxon>Metschnikowiaceae</taxon>
        <taxon>Sungouiella</taxon>
    </lineage>
</organism>
<gene>
    <name evidence="4" type="ORF">SAMEA4029009_CIC11G00000000580</name>
</gene>
<dbReference type="PANTHER" id="PTHR44169">
    <property type="entry name" value="NADPH-DEPENDENT 1-ACYLDIHYDROXYACETONE PHOSPHATE REDUCTASE"/>
    <property type="match status" value="1"/>
</dbReference>
<evidence type="ECO:0000256" key="2">
    <source>
        <dbReference type="ARBA" id="ARBA00022857"/>
    </source>
</evidence>
<dbReference type="GO" id="GO:0005811">
    <property type="term" value="C:lipid droplet"/>
    <property type="evidence" value="ECO:0007669"/>
    <property type="project" value="TreeGrafter"/>
</dbReference>
<evidence type="ECO:0000313" key="4">
    <source>
        <dbReference type="EMBL" id="SGZ58337.1"/>
    </source>
</evidence>
<dbReference type="Gene3D" id="3.40.50.720">
    <property type="entry name" value="NAD(P)-binding Rossmann-like Domain"/>
    <property type="match status" value="1"/>
</dbReference>
<dbReference type="GO" id="GO:0005783">
    <property type="term" value="C:endoplasmic reticulum"/>
    <property type="evidence" value="ECO:0007669"/>
    <property type="project" value="TreeGrafter"/>
</dbReference>
<keyword evidence="2" id="KW-0521">NADP</keyword>
<dbReference type="InterPro" id="IPR020904">
    <property type="entry name" value="Sc_DH/Rdtase_CS"/>
</dbReference>
<name>A0A1L0C409_9ASCO</name>
<dbReference type="FunFam" id="3.40.50.720:FF:000261">
    <property type="entry name" value="NADPH-dependent 1-acyldihydroxyacetone phosphate reductase"/>
    <property type="match status" value="1"/>
</dbReference>
<dbReference type="InterPro" id="IPR002347">
    <property type="entry name" value="SDR_fam"/>
</dbReference>